<evidence type="ECO:0000313" key="5">
    <source>
        <dbReference type="Proteomes" id="UP000034961"/>
    </source>
</evidence>
<reference evidence="4 5" key="1">
    <citation type="journal article" date="2015" name="Nature">
        <title>rRNA introns, odd ribosomes, and small enigmatic genomes across a large radiation of phyla.</title>
        <authorList>
            <person name="Brown C.T."/>
            <person name="Hug L.A."/>
            <person name="Thomas B.C."/>
            <person name="Sharon I."/>
            <person name="Castelle C.J."/>
            <person name="Singh A."/>
            <person name="Wilkins M.J."/>
            <person name="Williams K.H."/>
            <person name="Banfield J.F."/>
        </authorList>
    </citation>
    <scope>NUCLEOTIDE SEQUENCE [LARGE SCALE GENOMIC DNA]</scope>
</reference>
<organism evidence="4 5">
    <name type="scientific">Candidatus Roizmanbacteria bacterium GW2011_GWA1_41_13</name>
    <dbReference type="NCBI Taxonomy" id="1618474"/>
    <lineage>
        <taxon>Bacteria</taxon>
        <taxon>Candidatus Roizmaniibacteriota</taxon>
    </lineage>
</organism>
<evidence type="ECO:0000256" key="1">
    <source>
        <dbReference type="SAM" id="Coils"/>
    </source>
</evidence>
<dbReference type="AlphaFoldDB" id="A0A0G0UXB9"/>
<feature type="transmembrane region" description="Helical" evidence="2">
    <location>
        <begin position="12"/>
        <end position="32"/>
    </location>
</feature>
<gene>
    <name evidence="4" type="ORF">UU41_C0021G0016</name>
</gene>
<sequence length="400" mass="42710">MKLSKLSYLKLILFSLIGALTVTLSILGYIHYQTINDLKRITGNHAELSDEKLSLDEKLASISAELTRLQNVDQKLRNDELEEEITSIQKTYSSAVNSYESLLKLREKTTKTQSFDELLTDALVYLSKRNYASASATLADLDKQIKAEEDKLAATAATAIPANVPVNNAPPGSGYSRQQVATEIGNYMVSLVAADLSSTRVIVDTASEGTCGNDCPVLSLGDYVSRNGAFAGINGSYFCPAEYPSCAGKTNSFDTLLMNKNKVYFNGDNNVYSTVPVVIFGNGWIRFESQSLNWGRDTGVDGVLANQPLLVSGGNVVFGGDGDPKKGSKGGRSFVANKGNTVYIGVVHNATVAEAAIVLKALGMENALNLDSGGSTALWSGSYKAGPGRNIPNAILFVGK</sequence>
<dbReference type="InterPro" id="IPR018711">
    <property type="entry name" value="NAGPA"/>
</dbReference>
<accession>A0A0G0UXB9</accession>
<dbReference type="Proteomes" id="UP000034961">
    <property type="component" value="Unassembled WGS sequence"/>
</dbReference>
<dbReference type="EMBL" id="LCAN01000021">
    <property type="protein sequence ID" value="KKR93303.1"/>
    <property type="molecule type" value="Genomic_DNA"/>
</dbReference>
<evidence type="ECO:0000256" key="2">
    <source>
        <dbReference type="SAM" id="Phobius"/>
    </source>
</evidence>
<keyword evidence="1" id="KW-0175">Coiled coil</keyword>
<comment type="caution">
    <text evidence="4">The sequence shown here is derived from an EMBL/GenBank/DDBJ whole genome shotgun (WGS) entry which is preliminary data.</text>
</comment>
<evidence type="ECO:0000313" key="4">
    <source>
        <dbReference type="EMBL" id="KKR93303.1"/>
    </source>
</evidence>
<name>A0A0G0UXB9_9BACT</name>
<feature type="coiled-coil region" evidence="1">
    <location>
        <begin position="64"/>
        <end position="98"/>
    </location>
</feature>
<proteinExistence type="predicted"/>
<dbReference type="Pfam" id="PF09992">
    <property type="entry name" value="NAGPA"/>
    <property type="match status" value="1"/>
</dbReference>
<evidence type="ECO:0000259" key="3">
    <source>
        <dbReference type="Pfam" id="PF09992"/>
    </source>
</evidence>
<keyword evidence="2" id="KW-1133">Transmembrane helix</keyword>
<feature type="coiled-coil region" evidence="1">
    <location>
        <begin position="131"/>
        <end position="158"/>
    </location>
</feature>
<feature type="domain" description="Phosphodiester glycosidase" evidence="3">
    <location>
        <begin position="228"/>
        <end position="397"/>
    </location>
</feature>
<keyword evidence="2" id="KW-0472">Membrane</keyword>
<keyword evidence="2" id="KW-0812">Transmembrane</keyword>
<protein>
    <recommendedName>
        <fullName evidence="3">Phosphodiester glycosidase domain-containing protein</fullName>
    </recommendedName>
</protein>